<dbReference type="PANTHER" id="PTHR42973:SF13">
    <property type="entry name" value="FAD-BINDING PCMH-TYPE DOMAIN-CONTAINING PROTEIN"/>
    <property type="match status" value="1"/>
</dbReference>
<dbReference type="InterPro" id="IPR016166">
    <property type="entry name" value="FAD-bd_PCMH"/>
</dbReference>
<dbReference type="Gene3D" id="3.30.465.10">
    <property type="match status" value="1"/>
</dbReference>
<dbReference type="InterPro" id="IPR050416">
    <property type="entry name" value="FAD-linked_Oxidoreductase"/>
</dbReference>
<reference evidence="7 8" key="1">
    <citation type="journal article" date="2015" name="Genome Announc.">
        <title>Draft Genome Sequence and Gene Annotation of the Entomopathogenic Fungus Verticillium hemipterigenum.</title>
        <authorList>
            <person name="Horn F."/>
            <person name="Habel A."/>
            <person name="Scharf D.H."/>
            <person name="Dworschak J."/>
            <person name="Brakhage A.A."/>
            <person name="Guthke R."/>
            <person name="Hertweck C."/>
            <person name="Linde J."/>
        </authorList>
    </citation>
    <scope>NUCLEOTIDE SEQUENCE [LARGE SCALE GENOMIC DNA]</scope>
</reference>
<evidence type="ECO:0000256" key="5">
    <source>
        <dbReference type="SAM" id="SignalP"/>
    </source>
</evidence>
<organism evidence="7 8">
    <name type="scientific">[Torrubiella] hemipterigena</name>
    <dbReference type="NCBI Taxonomy" id="1531966"/>
    <lineage>
        <taxon>Eukaryota</taxon>
        <taxon>Fungi</taxon>
        <taxon>Dikarya</taxon>
        <taxon>Ascomycota</taxon>
        <taxon>Pezizomycotina</taxon>
        <taxon>Sordariomycetes</taxon>
        <taxon>Hypocreomycetidae</taxon>
        <taxon>Hypocreales</taxon>
        <taxon>Clavicipitaceae</taxon>
        <taxon>Clavicipitaceae incertae sedis</taxon>
        <taxon>'Torrubiella' clade</taxon>
    </lineage>
</organism>
<dbReference type="EMBL" id="CDHN01000005">
    <property type="protein sequence ID" value="CEJ93578.1"/>
    <property type="molecule type" value="Genomic_DNA"/>
</dbReference>
<keyword evidence="3" id="KW-0274">FAD</keyword>
<dbReference type="InterPro" id="IPR016169">
    <property type="entry name" value="FAD-bd_PCMH_sub2"/>
</dbReference>
<sequence>MHNALLQPFALLLACILPNALASTAVSSHTADVCTKLHARYPDKLIWDPAGPKGWTTLNESSTYNTVTFDYWNAAVSLDRAACMFVPANAEEVSFAVTTLRQYPDVRFALKGAGHNPNRGYSSTKGGVLIAFRPNSRFVIPSADLSTVTIGPGCKWEDVYGTLSPLGKTVTGGRLGDVGVAGLILGGGLSYLSGQHGFACDNVVNYEVVLANATITNVNSTSHPDLFYALCGGGNQYAIVTRFTLKMYESGVKGVVWGGVRTYGEWQHADVLEAVARFTSDNTDARAGIIPTFNFVTTLVLDIPAIAVAMFYDGPAPPPGVFDVFDDIKSISDSTKAQDMPGVTRELLNGDMKGLRFRIGFNSFPAMPLDNMTDFLNDHYALIKKASVEAALWDLLDFKDLSFAVQPMPRHIMQASKDANANGGNALGLDPRNGDKAWIEYDFAWLSPLCDGSCDNFIRKVVKDAHNLHATKYGGIYPTNYESGDLEAFSYNPIFMNDALDTEPVLESYGAETYARLRAIQRAYDPDGFMATRQGGFSFTN</sequence>
<dbReference type="STRING" id="1531966.A0A0A1TPU0"/>
<evidence type="ECO:0000256" key="3">
    <source>
        <dbReference type="ARBA" id="ARBA00022827"/>
    </source>
</evidence>
<dbReference type="AlphaFoldDB" id="A0A0A1TPU0"/>
<evidence type="ECO:0000256" key="1">
    <source>
        <dbReference type="ARBA" id="ARBA00005466"/>
    </source>
</evidence>
<dbReference type="GO" id="GO:0071949">
    <property type="term" value="F:FAD binding"/>
    <property type="evidence" value="ECO:0007669"/>
    <property type="project" value="InterPro"/>
</dbReference>
<gene>
    <name evidence="7" type="ORF">VHEMI09156</name>
</gene>
<evidence type="ECO:0000259" key="6">
    <source>
        <dbReference type="PROSITE" id="PS51387"/>
    </source>
</evidence>
<dbReference type="Proteomes" id="UP000039046">
    <property type="component" value="Unassembled WGS sequence"/>
</dbReference>
<evidence type="ECO:0000313" key="8">
    <source>
        <dbReference type="Proteomes" id="UP000039046"/>
    </source>
</evidence>
<dbReference type="OrthoDB" id="2151789at2759"/>
<feature type="domain" description="FAD-binding PCMH-type" evidence="6">
    <location>
        <begin position="77"/>
        <end position="250"/>
    </location>
</feature>
<feature type="chain" id="PRO_5001990426" description="FAD-binding PCMH-type domain-containing protein" evidence="5">
    <location>
        <begin position="23"/>
        <end position="541"/>
    </location>
</feature>
<dbReference type="PANTHER" id="PTHR42973">
    <property type="entry name" value="BINDING OXIDOREDUCTASE, PUTATIVE (AFU_ORTHOLOGUE AFUA_1G17690)-RELATED"/>
    <property type="match status" value="1"/>
</dbReference>
<name>A0A0A1TPU0_9HYPO</name>
<protein>
    <recommendedName>
        <fullName evidence="6">FAD-binding PCMH-type domain-containing protein</fullName>
    </recommendedName>
</protein>
<dbReference type="GO" id="GO:0016491">
    <property type="term" value="F:oxidoreductase activity"/>
    <property type="evidence" value="ECO:0007669"/>
    <property type="project" value="UniProtKB-KW"/>
</dbReference>
<dbReference type="Pfam" id="PF01565">
    <property type="entry name" value="FAD_binding_4"/>
    <property type="match status" value="1"/>
</dbReference>
<dbReference type="PROSITE" id="PS51387">
    <property type="entry name" value="FAD_PCMH"/>
    <property type="match status" value="1"/>
</dbReference>
<keyword evidence="8" id="KW-1185">Reference proteome</keyword>
<keyword evidence="4" id="KW-0560">Oxidoreductase</keyword>
<accession>A0A0A1TPU0</accession>
<dbReference type="InterPro" id="IPR006094">
    <property type="entry name" value="Oxid_FAD_bind_N"/>
</dbReference>
<dbReference type="HOGENOM" id="CLU_018354_1_2_1"/>
<comment type="similarity">
    <text evidence="1">Belongs to the oxygen-dependent FAD-linked oxidoreductase family.</text>
</comment>
<evidence type="ECO:0000256" key="4">
    <source>
        <dbReference type="ARBA" id="ARBA00023002"/>
    </source>
</evidence>
<proteinExistence type="inferred from homology"/>
<keyword evidence="2" id="KW-0285">Flavoprotein</keyword>
<dbReference type="SUPFAM" id="SSF56176">
    <property type="entry name" value="FAD-binding/transporter-associated domain-like"/>
    <property type="match status" value="1"/>
</dbReference>
<feature type="signal peptide" evidence="5">
    <location>
        <begin position="1"/>
        <end position="22"/>
    </location>
</feature>
<evidence type="ECO:0000313" key="7">
    <source>
        <dbReference type="EMBL" id="CEJ93578.1"/>
    </source>
</evidence>
<evidence type="ECO:0000256" key="2">
    <source>
        <dbReference type="ARBA" id="ARBA00022630"/>
    </source>
</evidence>
<dbReference type="InterPro" id="IPR036318">
    <property type="entry name" value="FAD-bd_PCMH-like_sf"/>
</dbReference>
<keyword evidence="5" id="KW-0732">Signal</keyword>